<feature type="compositionally biased region" description="Basic residues" evidence="4">
    <location>
        <begin position="55"/>
        <end position="74"/>
    </location>
</feature>
<dbReference type="SUPFAM" id="SSF52266">
    <property type="entry name" value="SGNH hydrolase"/>
    <property type="match status" value="1"/>
</dbReference>
<feature type="domain" description="Aldehyde dehydrogenase" evidence="5">
    <location>
        <begin position="301"/>
        <end position="549"/>
    </location>
</feature>
<dbReference type="InterPro" id="IPR036514">
    <property type="entry name" value="SGNH_hydro_sf"/>
</dbReference>
<dbReference type="Pfam" id="PF13472">
    <property type="entry name" value="Lipase_GDSL_2"/>
    <property type="match status" value="1"/>
</dbReference>
<dbReference type="InterPro" id="IPR013830">
    <property type="entry name" value="SGNH_hydro"/>
</dbReference>
<accession>A0A4R4PCI7</accession>
<evidence type="ECO:0000256" key="2">
    <source>
        <dbReference type="ARBA" id="ARBA00022801"/>
    </source>
</evidence>
<comment type="similarity">
    <text evidence="1">Belongs to the 'GDSL' lipolytic enzyme family.</text>
</comment>
<keyword evidence="8" id="KW-1185">Reference proteome</keyword>
<dbReference type="CDD" id="cd01821">
    <property type="entry name" value="Rhamnogalacturan_acetylesterase_like"/>
    <property type="match status" value="1"/>
</dbReference>
<feature type="compositionally biased region" description="Basic and acidic residues" evidence="4">
    <location>
        <begin position="7"/>
        <end position="19"/>
    </location>
</feature>
<dbReference type="Gene3D" id="3.40.605.10">
    <property type="entry name" value="Aldehyde Dehydrogenase, Chain A, domain 1"/>
    <property type="match status" value="1"/>
</dbReference>
<evidence type="ECO:0000313" key="8">
    <source>
        <dbReference type="Proteomes" id="UP000295431"/>
    </source>
</evidence>
<dbReference type="InterPro" id="IPR037459">
    <property type="entry name" value="RhgT-like"/>
</dbReference>
<evidence type="ECO:0000256" key="1">
    <source>
        <dbReference type="ARBA" id="ARBA00008668"/>
    </source>
</evidence>
<feature type="region of interest" description="Disordered" evidence="4">
    <location>
        <begin position="1"/>
        <end position="76"/>
    </location>
</feature>
<reference evidence="7 8" key="1">
    <citation type="submission" date="2019-03" db="EMBL/GenBank/DDBJ databases">
        <title>Draft genome sequences of novel Actinobacteria.</title>
        <authorList>
            <person name="Sahin N."/>
            <person name="Ay H."/>
            <person name="Saygin H."/>
        </authorList>
    </citation>
    <scope>NUCLEOTIDE SEQUENCE [LARGE SCALE GENOMIC DNA]</scope>
    <source>
        <strain evidence="7 8">DSM 45347</strain>
    </source>
</reference>
<feature type="domain" description="SGNH hydrolase-type esterase" evidence="6">
    <location>
        <begin position="82"/>
        <end position="266"/>
    </location>
</feature>
<dbReference type="InterPro" id="IPR015590">
    <property type="entry name" value="Aldehyde_DH_dom"/>
</dbReference>
<dbReference type="Proteomes" id="UP000295431">
    <property type="component" value="Unassembled WGS sequence"/>
</dbReference>
<sequence length="759" mass="79059">MAGTDLGRVEPAVRPDHRARPLVRQGRRVPRRRPGAGLGRTAGRSRPCGPGDHRGGRRRTPRPRPGPRPRRRGGPVRIFIAGDSTAADYPSGQAPQAGWGQALAALLDVPVVNAAYPGASARSSIEQLGMYDRIMAGIGPDDVLLVCFGHNDGRHDQARFGAPYGAYTSCLRRYVDGARSRGARPVLVTSVERRTPDGSPTHGEYPAAMRALAAEEHVPLVDLQAASARRWRDLGPGATKRLFLWLGPHPNYPRGSADDTHFTAAGAIEVARLLLAEAGPLLPPAARTPAAPTWRSPLPVRSIDARTGRPRKEYAAATPQEVGAVCRRAADLLPVLDEAGPHERAGMLDAMAAALDARGDALVAAADAETGLGGERLAAEVARTGGRLRRLAGMLREGSFLDVHLDFAPTGPDVRRMNVPVGAVGVFCAPGLPFASGAAGGGTAGALAAGCTVVVKAHGLHPETAALTLGALRAGAAEAGFPEDVVQLVHGRDAGTALVKDARVKAVAFAGSAREGRDLHDLARARPEPIPFYGEPGGLDPLVVTPGAAKARPAGIVEGAAASGLVLVPAGSGIAEAMAGHVRDAAPQTLLGDAVRAAFTQGVAERTAIPGLRTVATGRPGDDRQVAAHLLAGPVSLLGRSELLLEECLGPMTVVLEYGSEHDLAEALAAVPGTRTVTLHSEPHETGLAARLVALARDRAGRLVFDSRPTAAETGTAAITRFLRPATYQDCPPRLLPPALRDDNPWRLPRRVNGALVLP</sequence>
<gene>
    <name evidence="7" type="ORF">E1284_05320</name>
</gene>
<evidence type="ECO:0000256" key="4">
    <source>
        <dbReference type="SAM" id="MobiDB-lite"/>
    </source>
</evidence>
<keyword evidence="2" id="KW-0378">Hydrolase</keyword>
<dbReference type="SUPFAM" id="SSF53720">
    <property type="entry name" value="ALDH-like"/>
    <property type="match status" value="1"/>
</dbReference>
<dbReference type="PANTHER" id="PTHR43695:SF1">
    <property type="entry name" value="RHAMNOGALACTURONAN ACETYLESTERASE"/>
    <property type="match status" value="1"/>
</dbReference>
<dbReference type="PANTHER" id="PTHR43695">
    <property type="entry name" value="PUTATIVE (AFU_ORTHOLOGUE AFUA_2G17250)-RELATED"/>
    <property type="match status" value="1"/>
</dbReference>
<dbReference type="Gene3D" id="3.40.309.10">
    <property type="entry name" value="Aldehyde Dehydrogenase, Chain A, domain 2"/>
    <property type="match status" value="1"/>
</dbReference>
<dbReference type="Pfam" id="PF00171">
    <property type="entry name" value="Aldedh"/>
    <property type="match status" value="1"/>
</dbReference>
<evidence type="ECO:0000259" key="6">
    <source>
        <dbReference type="Pfam" id="PF13472"/>
    </source>
</evidence>
<keyword evidence="3" id="KW-0560">Oxidoreductase</keyword>
<proteinExistence type="inferred from homology"/>
<feature type="compositionally biased region" description="Basic residues" evidence="4">
    <location>
        <begin position="25"/>
        <end position="34"/>
    </location>
</feature>
<dbReference type="InterPro" id="IPR016162">
    <property type="entry name" value="Ald_DH_N"/>
</dbReference>
<dbReference type="Gene3D" id="3.40.50.1110">
    <property type="entry name" value="SGNH hydrolase"/>
    <property type="match status" value="1"/>
</dbReference>
<dbReference type="InterPro" id="IPR016161">
    <property type="entry name" value="Ald_DH/histidinol_DH"/>
</dbReference>
<dbReference type="EMBL" id="SMJW01000015">
    <property type="protein sequence ID" value="TDC18850.1"/>
    <property type="molecule type" value="Genomic_DNA"/>
</dbReference>
<dbReference type="GO" id="GO:0016787">
    <property type="term" value="F:hydrolase activity"/>
    <property type="evidence" value="ECO:0007669"/>
    <property type="project" value="UniProtKB-KW"/>
</dbReference>
<dbReference type="OrthoDB" id="9770537at2"/>
<comment type="caution">
    <text evidence="7">The sequence shown here is derived from an EMBL/GenBank/DDBJ whole genome shotgun (WGS) entry which is preliminary data.</text>
</comment>
<organism evidence="7 8">
    <name type="scientific">Actinomadura bangladeshensis</name>
    <dbReference type="NCBI Taxonomy" id="453573"/>
    <lineage>
        <taxon>Bacteria</taxon>
        <taxon>Bacillati</taxon>
        <taxon>Actinomycetota</taxon>
        <taxon>Actinomycetes</taxon>
        <taxon>Streptosporangiales</taxon>
        <taxon>Thermomonosporaceae</taxon>
        <taxon>Actinomadura</taxon>
    </lineage>
</organism>
<evidence type="ECO:0000313" key="7">
    <source>
        <dbReference type="EMBL" id="TDC18850.1"/>
    </source>
</evidence>
<name>A0A4R4PCI7_9ACTN</name>
<dbReference type="GO" id="GO:0016620">
    <property type="term" value="F:oxidoreductase activity, acting on the aldehyde or oxo group of donors, NAD or NADP as acceptor"/>
    <property type="evidence" value="ECO:0007669"/>
    <property type="project" value="InterPro"/>
</dbReference>
<evidence type="ECO:0000256" key="3">
    <source>
        <dbReference type="ARBA" id="ARBA00023002"/>
    </source>
</evidence>
<protein>
    <submittedName>
        <fullName evidence="7">Aldehyde dehydrogenase family protein</fullName>
    </submittedName>
</protein>
<dbReference type="InterPro" id="IPR016163">
    <property type="entry name" value="Ald_DH_C"/>
</dbReference>
<evidence type="ECO:0000259" key="5">
    <source>
        <dbReference type="Pfam" id="PF00171"/>
    </source>
</evidence>
<feature type="compositionally biased region" description="Low complexity" evidence="4">
    <location>
        <begin position="39"/>
        <end position="50"/>
    </location>
</feature>
<dbReference type="AlphaFoldDB" id="A0A4R4PCI7"/>